<sequence length="182" mass="19374">MTTGSDTGTRRPEDGGRLLRRLCDFNAAIGGLVLVAMAGMTTVSVVGRAFFAHPILGDVELVQLGSAVVVACFLPYTQFRRGNLIVDFFTTNASAGAQRRMDAFGTLLYTLVMALVLWRVGAGALAMHASQESSMLMSLPLWWPYALMLPGLALCVLIGLQQTLGLLRAPAGETAQTAEVTP</sequence>
<comment type="caution">
    <text evidence="11">The sequence shown here is derived from an EMBL/GenBank/DDBJ whole genome shotgun (WGS) entry which is preliminary data.</text>
</comment>
<feature type="transmembrane region" description="Helical" evidence="9">
    <location>
        <begin position="61"/>
        <end position="79"/>
    </location>
</feature>
<keyword evidence="12" id="KW-1185">Reference proteome</keyword>
<evidence type="ECO:0000256" key="4">
    <source>
        <dbReference type="ARBA" id="ARBA00022519"/>
    </source>
</evidence>
<comment type="function">
    <text evidence="9">Part of the tripartite ATP-independent periplasmic (TRAP) transport system.</text>
</comment>
<evidence type="ECO:0000256" key="1">
    <source>
        <dbReference type="ARBA" id="ARBA00004429"/>
    </source>
</evidence>
<dbReference type="EMBL" id="AZRA01000100">
    <property type="protein sequence ID" value="KDB51074.1"/>
    <property type="molecule type" value="Genomic_DNA"/>
</dbReference>
<keyword evidence="2 9" id="KW-0813">Transport</keyword>
<keyword evidence="6 9" id="KW-1133">Transmembrane helix</keyword>
<dbReference type="InterPro" id="IPR055348">
    <property type="entry name" value="DctQ"/>
</dbReference>
<comment type="subcellular location">
    <subcellularLocation>
        <location evidence="1 9">Cell inner membrane</location>
        <topology evidence="1 9">Multi-pass membrane protein</topology>
    </subcellularLocation>
</comment>
<evidence type="ECO:0000256" key="2">
    <source>
        <dbReference type="ARBA" id="ARBA00022448"/>
    </source>
</evidence>
<evidence type="ECO:0000256" key="8">
    <source>
        <dbReference type="ARBA" id="ARBA00038436"/>
    </source>
</evidence>
<evidence type="ECO:0000256" key="6">
    <source>
        <dbReference type="ARBA" id="ARBA00022989"/>
    </source>
</evidence>
<dbReference type="InterPro" id="IPR007387">
    <property type="entry name" value="TRAP_DctQ"/>
</dbReference>
<keyword evidence="3" id="KW-1003">Cell membrane</keyword>
<dbReference type="GO" id="GO:0005886">
    <property type="term" value="C:plasma membrane"/>
    <property type="evidence" value="ECO:0007669"/>
    <property type="project" value="UniProtKB-SubCell"/>
</dbReference>
<dbReference type="AlphaFoldDB" id="A0A059KIQ1"/>
<feature type="domain" description="Tripartite ATP-independent periplasmic transporters DctQ component" evidence="10">
    <location>
        <begin position="37"/>
        <end position="168"/>
    </location>
</feature>
<dbReference type="PANTHER" id="PTHR35011">
    <property type="entry name" value="2,3-DIKETO-L-GULONATE TRAP TRANSPORTER SMALL PERMEASE PROTEIN YIAM"/>
    <property type="match status" value="1"/>
</dbReference>
<comment type="similarity">
    <text evidence="8 9">Belongs to the TRAP transporter small permease family.</text>
</comment>
<dbReference type="RefSeq" id="WP_051632163.1">
    <property type="nucleotide sequence ID" value="NZ_AZRA01000100.1"/>
</dbReference>
<dbReference type="Pfam" id="PF04290">
    <property type="entry name" value="DctQ"/>
    <property type="match status" value="1"/>
</dbReference>
<feature type="transmembrane region" description="Helical" evidence="9">
    <location>
        <begin position="107"/>
        <end position="129"/>
    </location>
</feature>
<evidence type="ECO:0000256" key="3">
    <source>
        <dbReference type="ARBA" id="ARBA00022475"/>
    </source>
</evidence>
<evidence type="ECO:0000313" key="12">
    <source>
        <dbReference type="Proteomes" id="UP000026714"/>
    </source>
</evidence>
<reference evidence="11 12" key="1">
    <citation type="journal article" date="2014" name="FEMS Microbiol. Ecol.">
        <title>Sphaerotilus natans encrusted with nanoball-shaped Fe(III) oxide minerals formed by nitrate-reducing mixotrophic Fe(II) oxidation.</title>
        <authorList>
            <person name="Park S."/>
            <person name="Kim D.H."/>
            <person name="Lee J.H."/>
            <person name="Hur H.G."/>
        </authorList>
    </citation>
    <scope>NUCLEOTIDE SEQUENCE [LARGE SCALE GENOMIC DNA]</scope>
    <source>
        <strain evidence="11 12">DSM 6575</strain>
    </source>
</reference>
<feature type="transmembrane region" description="Helical" evidence="9">
    <location>
        <begin position="141"/>
        <end position="160"/>
    </location>
</feature>
<keyword evidence="4 9" id="KW-0997">Cell inner membrane</keyword>
<dbReference type="eggNOG" id="COG3090">
    <property type="taxonomic scope" value="Bacteria"/>
</dbReference>
<comment type="subunit">
    <text evidence="9">The complex comprises the extracytoplasmic solute receptor protein and the two transmembrane proteins.</text>
</comment>
<dbReference type="Proteomes" id="UP000026714">
    <property type="component" value="Unassembled WGS sequence"/>
</dbReference>
<keyword evidence="5 9" id="KW-0812">Transmembrane</keyword>
<organism evidence="11 12">
    <name type="scientific">Sphaerotilus natans subsp. natans DSM 6575</name>
    <dbReference type="NCBI Taxonomy" id="1286631"/>
    <lineage>
        <taxon>Bacteria</taxon>
        <taxon>Pseudomonadati</taxon>
        <taxon>Pseudomonadota</taxon>
        <taxon>Betaproteobacteria</taxon>
        <taxon>Burkholderiales</taxon>
        <taxon>Sphaerotilaceae</taxon>
        <taxon>Sphaerotilus</taxon>
    </lineage>
</organism>
<proteinExistence type="inferred from homology"/>
<name>A0A059KIQ1_9BURK</name>
<keyword evidence="7 9" id="KW-0472">Membrane</keyword>
<accession>A0A059KIQ1</accession>
<feature type="transmembrane region" description="Helical" evidence="9">
    <location>
        <begin position="27"/>
        <end position="49"/>
    </location>
</feature>
<evidence type="ECO:0000259" key="10">
    <source>
        <dbReference type="Pfam" id="PF04290"/>
    </source>
</evidence>
<evidence type="ECO:0000256" key="9">
    <source>
        <dbReference type="RuleBase" id="RU369079"/>
    </source>
</evidence>
<evidence type="ECO:0000313" key="11">
    <source>
        <dbReference type="EMBL" id="KDB51074.1"/>
    </source>
</evidence>
<dbReference type="PATRIC" id="fig|1286631.3.peg.3222"/>
<evidence type="ECO:0000256" key="7">
    <source>
        <dbReference type="ARBA" id="ARBA00023136"/>
    </source>
</evidence>
<evidence type="ECO:0000256" key="5">
    <source>
        <dbReference type="ARBA" id="ARBA00022692"/>
    </source>
</evidence>
<protein>
    <recommendedName>
        <fullName evidence="9">TRAP transporter small permease protein</fullName>
    </recommendedName>
</protein>
<dbReference type="GO" id="GO:0022857">
    <property type="term" value="F:transmembrane transporter activity"/>
    <property type="evidence" value="ECO:0007669"/>
    <property type="project" value="UniProtKB-UniRule"/>
</dbReference>
<gene>
    <name evidence="11" type="ORF">X805_33010</name>
</gene>
<dbReference type="STRING" id="34103.SAMN05421778_12815"/>